<sequence>MDLPVLGYCTNVHAGASLQQTRDNLQRHAVQVKRLFSPNEPMGIGLWLSAVSARELVQTRQVESFAGWLQDEGLLPYTFNGFPYGDFHQQVVKHRVYEPTWWEPARLEYTLQLVEILHALLPPGEEGSISTLPIAWGLPCPDRDQTLQAANQLRQLAQSLHALEERTGRLIYLCIEPEPGCVFSLADDAIHFFEWQLFRDDDANIVRRHIRLCHDVCHAAVMFEDQADVLKRYSEAGIEIGKIQVSAALRMNLDLLERPSSQTIHEHLMQVASFNEPRYLHQTSVRRPDAEGYIEEIFYEDLHLALAAERELIATNIAAGRRCGEWRVHFHVPIYQQELGLLSSTQEQIAQCLAAAPKYSNCRHYEVETYAWTVLPPELRPTELATGIAEELKWFKELWKGQN</sequence>
<dbReference type="EMBL" id="CP036274">
    <property type="protein sequence ID" value="QDU31838.1"/>
    <property type="molecule type" value="Genomic_DNA"/>
</dbReference>
<keyword evidence="2" id="KW-1185">Reference proteome</keyword>
<reference evidence="1 2" key="1">
    <citation type="submission" date="2019-02" db="EMBL/GenBank/DDBJ databases">
        <title>Deep-cultivation of Planctomycetes and their phenomic and genomic characterization uncovers novel biology.</title>
        <authorList>
            <person name="Wiegand S."/>
            <person name="Jogler M."/>
            <person name="Boedeker C."/>
            <person name="Pinto D."/>
            <person name="Vollmers J."/>
            <person name="Rivas-Marin E."/>
            <person name="Kohn T."/>
            <person name="Peeters S.H."/>
            <person name="Heuer A."/>
            <person name="Rast P."/>
            <person name="Oberbeckmann S."/>
            <person name="Bunk B."/>
            <person name="Jeske O."/>
            <person name="Meyerdierks A."/>
            <person name="Storesund J.E."/>
            <person name="Kallscheuer N."/>
            <person name="Luecker S."/>
            <person name="Lage O.M."/>
            <person name="Pohl T."/>
            <person name="Merkel B.J."/>
            <person name="Hornburger P."/>
            <person name="Mueller R.-W."/>
            <person name="Bruemmer F."/>
            <person name="Labrenz M."/>
            <person name="Spormann A.M."/>
            <person name="Op den Camp H."/>
            <person name="Overmann J."/>
            <person name="Amann R."/>
            <person name="Jetten M.S.M."/>
            <person name="Mascher T."/>
            <person name="Medema M.H."/>
            <person name="Devos D.P."/>
            <person name="Kaster A.-K."/>
            <person name="Ovreas L."/>
            <person name="Rohde M."/>
            <person name="Galperin M.Y."/>
            <person name="Jogler C."/>
        </authorList>
    </citation>
    <scope>NUCLEOTIDE SEQUENCE [LARGE SCALE GENOMIC DNA]</scope>
    <source>
        <strain evidence="1 2">ETA_A8</strain>
    </source>
</reference>
<proteinExistence type="predicted"/>
<accession>A0A517YNN5</accession>
<dbReference type="Proteomes" id="UP000315017">
    <property type="component" value="Chromosome"/>
</dbReference>
<dbReference type="AlphaFoldDB" id="A0A517YNN5"/>
<dbReference type="RefSeq" id="WP_145099650.1">
    <property type="nucleotide sequence ID" value="NZ_CP036274.1"/>
</dbReference>
<organism evidence="1 2">
    <name type="scientific">Anatilimnocola aggregata</name>
    <dbReference type="NCBI Taxonomy" id="2528021"/>
    <lineage>
        <taxon>Bacteria</taxon>
        <taxon>Pseudomonadati</taxon>
        <taxon>Planctomycetota</taxon>
        <taxon>Planctomycetia</taxon>
        <taxon>Pirellulales</taxon>
        <taxon>Pirellulaceae</taxon>
        <taxon>Anatilimnocola</taxon>
    </lineage>
</organism>
<protein>
    <recommendedName>
        <fullName evidence="3">Xylose isomerase</fullName>
    </recommendedName>
</protein>
<dbReference type="SUPFAM" id="SSF51658">
    <property type="entry name" value="Xylose isomerase-like"/>
    <property type="match status" value="1"/>
</dbReference>
<evidence type="ECO:0000313" key="1">
    <source>
        <dbReference type="EMBL" id="QDU31838.1"/>
    </source>
</evidence>
<gene>
    <name evidence="1" type="ORF">ETAA8_69980</name>
</gene>
<dbReference type="OrthoDB" id="9785907at2"/>
<dbReference type="Gene3D" id="3.20.20.150">
    <property type="entry name" value="Divalent-metal-dependent TIM barrel enzymes"/>
    <property type="match status" value="1"/>
</dbReference>
<name>A0A517YNN5_9BACT</name>
<dbReference type="KEGG" id="aagg:ETAA8_69980"/>
<dbReference type="InterPro" id="IPR036237">
    <property type="entry name" value="Xyl_isomerase-like_sf"/>
</dbReference>
<dbReference type="NCBIfam" id="NF035939">
    <property type="entry name" value="TIM_EboE"/>
    <property type="match status" value="1"/>
</dbReference>
<evidence type="ECO:0000313" key="2">
    <source>
        <dbReference type="Proteomes" id="UP000315017"/>
    </source>
</evidence>
<evidence type="ECO:0008006" key="3">
    <source>
        <dbReference type="Google" id="ProtNLM"/>
    </source>
</evidence>